<gene>
    <name evidence="2" type="ORF">AWZ03_000420</name>
</gene>
<evidence type="ECO:0000313" key="3">
    <source>
        <dbReference type="Proteomes" id="UP000295192"/>
    </source>
</evidence>
<evidence type="ECO:0000256" key="1">
    <source>
        <dbReference type="SAM" id="MobiDB-lite"/>
    </source>
</evidence>
<sequence length="109" mass="12207">MKWVCERKAYPKQIKNAPKNAESQRKDGPKAGQREGRGGEVGVAATISCHTLTSSQLQKKQQQQQHQQQHPGSKGKERSGDCVNKDENNVQQQETRDTRHEARATGNTE</sequence>
<dbReference type="EMBL" id="LSRL02000002">
    <property type="protein sequence ID" value="TDG52877.1"/>
    <property type="molecule type" value="Genomic_DNA"/>
</dbReference>
<dbReference type="AlphaFoldDB" id="A0A484BVM0"/>
<accession>A0A484BVM0</accession>
<organism evidence="2 3">
    <name type="scientific">Drosophila navojoa</name>
    <name type="common">Fruit fly</name>
    <dbReference type="NCBI Taxonomy" id="7232"/>
    <lineage>
        <taxon>Eukaryota</taxon>
        <taxon>Metazoa</taxon>
        <taxon>Ecdysozoa</taxon>
        <taxon>Arthropoda</taxon>
        <taxon>Hexapoda</taxon>
        <taxon>Insecta</taxon>
        <taxon>Pterygota</taxon>
        <taxon>Neoptera</taxon>
        <taxon>Endopterygota</taxon>
        <taxon>Diptera</taxon>
        <taxon>Brachycera</taxon>
        <taxon>Muscomorpha</taxon>
        <taxon>Ephydroidea</taxon>
        <taxon>Drosophilidae</taxon>
        <taxon>Drosophila</taxon>
    </lineage>
</organism>
<proteinExistence type="predicted"/>
<name>A0A484BVM0_DRONA</name>
<comment type="caution">
    <text evidence="2">The sequence shown here is derived from an EMBL/GenBank/DDBJ whole genome shotgun (WGS) entry which is preliminary data.</text>
</comment>
<evidence type="ECO:0000313" key="2">
    <source>
        <dbReference type="EMBL" id="TDG52877.1"/>
    </source>
</evidence>
<dbReference type="Proteomes" id="UP000295192">
    <property type="component" value="Unassembled WGS sequence"/>
</dbReference>
<feature type="compositionally biased region" description="Low complexity" evidence="1">
    <location>
        <begin position="51"/>
        <end position="70"/>
    </location>
</feature>
<reference evidence="2 3" key="1">
    <citation type="journal article" date="2019" name="J. Hered.">
        <title>An Improved Genome Assembly for Drosophila navojoa, the Basal Species in the mojavensis Cluster.</title>
        <authorList>
            <person name="Vanderlinde T."/>
            <person name="Dupim E.G."/>
            <person name="Nazario-Yepiz N.O."/>
            <person name="Carvalho A.B."/>
        </authorList>
    </citation>
    <scope>NUCLEOTIDE SEQUENCE [LARGE SCALE GENOMIC DNA]</scope>
    <source>
        <strain evidence="2">Navoj_Jal97</strain>
        <tissue evidence="2">Whole organism</tissue>
    </source>
</reference>
<keyword evidence="3" id="KW-1185">Reference proteome</keyword>
<feature type="region of interest" description="Disordered" evidence="1">
    <location>
        <begin position="1"/>
        <end position="109"/>
    </location>
</feature>
<feature type="compositionally biased region" description="Basic and acidic residues" evidence="1">
    <location>
        <begin position="22"/>
        <end position="38"/>
    </location>
</feature>
<protein>
    <submittedName>
        <fullName evidence="2">Uncharacterized protein</fullName>
    </submittedName>
</protein>
<feature type="compositionally biased region" description="Basic and acidic residues" evidence="1">
    <location>
        <begin position="74"/>
        <end position="103"/>
    </location>
</feature>